<feature type="compositionally biased region" description="Polar residues" evidence="1">
    <location>
        <begin position="94"/>
        <end position="107"/>
    </location>
</feature>
<evidence type="ECO:0000313" key="3">
    <source>
        <dbReference type="Proteomes" id="UP001319874"/>
    </source>
</evidence>
<gene>
    <name evidence="2" type="ORF">PTKU64_93550</name>
</gene>
<dbReference type="Proteomes" id="UP001319874">
    <property type="component" value="Plasmid pPT365"/>
</dbReference>
<name>A0ABM7U2X5_9BURK</name>
<reference evidence="2 3" key="1">
    <citation type="journal article" date="2022" name="Front. Microbiol.">
        <title>Identification and characterization of a novel class of self-sufficient cytochrome P450 hydroxylase involved in cyclohexanecarboxylate degradation in Paraburkholderia terrae strain KU-64.</title>
        <authorList>
            <person name="Yamamoto T."/>
            <person name="Hasegawa Y."/>
            <person name="Iwaki H."/>
        </authorList>
    </citation>
    <scope>NUCLEOTIDE SEQUENCE [LARGE SCALE GENOMIC DNA]</scope>
    <source>
        <strain evidence="2 3">KU-64</strain>
    </source>
</reference>
<proteinExistence type="predicted"/>
<keyword evidence="2" id="KW-0614">Plasmid</keyword>
<geneLocation type="plasmid" evidence="2 3">
    <name>pPT365</name>
</geneLocation>
<sequence>MMCLNEWIVGALLCVLSGYAFADAVIIDSPLEMTVANIVPLPVELVPPIPNPQRYLKRYEMEFQSNQGKPFYAQIEDFYSVQVMHDFRFGAGNATPTSEPAPQQASNFLPPGPSTTPQISIVQLQNTTLTLRAQPQRRLSLTVNDWVFSATAHVAVLRSHDTGATLSVRHGF</sequence>
<accession>A0ABM7U2X5</accession>
<protein>
    <submittedName>
        <fullName evidence="2">Uncharacterized protein</fullName>
    </submittedName>
</protein>
<organism evidence="2 3">
    <name type="scientific">Paraburkholderia terrae</name>
    <dbReference type="NCBI Taxonomy" id="311230"/>
    <lineage>
        <taxon>Bacteria</taxon>
        <taxon>Pseudomonadati</taxon>
        <taxon>Pseudomonadota</taxon>
        <taxon>Betaproteobacteria</taxon>
        <taxon>Burkholderiales</taxon>
        <taxon>Burkholderiaceae</taxon>
        <taxon>Paraburkholderia</taxon>
    </lineage>
</organism>
<evidence type="ECO:0000313" key="2">
    <source>
        <dbReference type="EMBL" id="BCZ85680.1"/>
    </source>
</evidence>
<evidence type="ECO:0000256" key="1">
    <source>
        <dbReference type="SAM" id="MobiDB-lite"/>
    </source>
</evidence>
<keyword evidence="3" id="KW-1185">Reference proteome</keyword>
<feature type="region of interest" description="Disordered" evidence="1">
    <location>
        <begin position="92"/>
        <end position="112"/>
    </location>
</feature>
<dbReference type="EMBL" id="AP024959">
    <property type="protein sequence ID" value="BCZ85680.1"/>
    <property type="molecule type" value="Genomic_DNA"/>
</dbReference>